<gene>
    <name evidence="1" type="ORF">HF086_009530</name>
</gene>
<comment type="caution">
    <text evidence="1">The sequence shown here is derived from an EMBL/GenBank/DDBJ whole genome shotgun (WGS) entry which is preliminary data.</text>
</comment>
<accession>A0A922MEX8</accession>
<evidence type="ECO:0000313" key="1">
    <source>
        <dbReference type="EMBL" id="KAH9635190.1"/>
    </source>
</evidence>
<name>A0A922MEX8_SPOEX</name>
<dbReference type="EMBL" id="JACEFF010000571">
    <property type="protein sequence ID" value="KAH9635190.1"/>
    <property type="molecule type" value="Genomic_DNA"/>
</dbReference>
<sequence>MGPYPATKNDASIMNDIMSEGGAFTHLFREDDVFILDRGFRDCADNMTDKGFFIHMPETISTGERQLSTLQANISRCVTMNRWVVEAVNGRFSRDFKIFREVYLNKRCPHIMEDFRIAAAFLNHFAVQFRERANVREIIEIIDAKIFEDNELCEVVQQHNLNMRSTLFQSISHTNIEFPELTINDLELIALGTYQIRQAKSYVGEHLRVHGMYTLEVCQDNAPLQGIFNDSQPSIIRGRIKSRHIGSKSYFTYIAVNRRLEGRSAIVGYYCHCPVGTRTVGCCSHVMSILWYMGYARHQESISAPATFLDNLLVG</sequence>
<protein>
    <recommendedName>
        <fullName evidence="3">SWIM-type domain-containing protein</fullName>
    </recommendedName>
</protein>
<dbReference type="AlphaFoldDB" id="A0A922MEX8"/>
<evidence type="ECO:0008006" key="3">
    <source>
        <dbReference type="Google" id="ProtNLM"/>
    </source>
</evidence>
<proteinExistence type="predicted"/>
<reference evidence="1" key="1">
    <citation type="journal article" date="2021" name="G3 (Bethesda)">
        <title>Genome and transcriptome analysis of the beet armyworm Spodoptera exigua reveals targets for pest control. .</title>
        <authorList>
            <person name="Simon S."/>
            <person name="Breeschoten T."/>
            <person name="Jansen H.J."/>
            <person name="Dirks R.P."/>
            <person name="Schranz M.E."/>
            <person name="Ros V.I.D."/>
        </authorList>
    </citation>
    <scope>NUCLEOTIDE SEQUENCE</scope>
    <source>
        <strain evidence="1">TB_SE_WUR_2020</strain>
    </source>
</reference>
<evidence type="ECO:0000313" key="2">
    <source>
        <dbReference type="Proteomes" id="UP000814243"/>
    </source>
</evidence>
<organism evidence="1 2">
    <name type="scientific">Spodoptera exigua</name>
    <name type="common">Beet armyworm</name>
    <name type="synonym">Noctua fulgens</name>
    <dbReference type="NCBI Taxonomy" id="7107"/>
    <lineage>
        <taxon>Eukaryota</taxon>
        <taxon>Metazoa</taxon>
        <taxon>Ecdysozoa</taxon>
        <taxon>Arthropoda</taxon>
        <taxon>Hexapoda</taxon>
        <taxon>Insecta</taxon>
        <taxon>Pterygota</taxon>
        <taxon>Neoptera</taxon>
        <taxon>Endopterygota</taxon>
        <taxon>Lepidoptera</taxon>
        <taxon>Glossata</taxon>
        <taxon>Ditrysia</taxon>
        <taxon>Noctuoidea</taxon>
        <taxon>Noctuidae</taxon>
        <taxon>Amphipyrinae</taxon>
        <taxon>Spodoptera</taxon>
    </lineage>
</organism>
<dbReference type="Proteomes" id="UP000814243">
    <property type="component" value="Unassembled WGS sequence"/>
</dbReference>